<reference evidence="1" key="1">
    <citation type="submission" date="2015-05" db="EMBL/GenBank/DDBJ databases">
        <title>Permanent draft genome of Rhodopirellula islandicus K833.</title>
        <authorList>
            <person name="Kizina J."/>
            <person name="Richter M."/>
            <person name="Glockner F.O."/>
            <person name="Harder J."/>
        </authorList>
    </citation>
    <scope>NUCLEOTIDE SEQUENCE [LARGE SCALE GENOMIC DNA]</scope>
    <source>
        <strain evidence="1">K833</strain>
    </source>
</reference>
<organism evidence="1 2">
    <name type="scientific">Rhodopirellula islandica</name>
    <dbReference type="NCBI Taxonomy" id="595434"/>
    <lineage>
        <taxon>Bacteria</taxon>
        <taxon>Pseudomonadati</taxon>
        <taxon>Planctomycetota</taxon>
        <taxon>Planctomycetia</taxon>
        <taxon>Pirellulales</taxon>
        <taxon>Pirellulaceae</taxon>
        <taxon>Rhodopirellula</taxon>
    </lineage>
</organism>
<dbReference type="Proteomes" id="UP000036367">
    <property type="component" value="Unassembled WGS sequence"/>
</dbReference>
<proteinExistence type="predicted"/>
<keyword evidence="2" id="KW-1185">Reference proteome</keyword>
<evidence type="ECO:0000313" key="1">
    <source>
        <dbReference type="EMBL" id="KLU04461.1"/>
    </source>
</evidence>
<protein>
    <submittedName>
        <fullName evidence="1">Uncharacterized protein</fullName>
    </submittedName>
</protein>
<dbReference type="EMBL" id="LECT01000028">
    <property type="protein sequence ID" value="KLU04461.1"/>
    <property type="molecule type" value="Genomic_DNA"/>
</dbReference>
<dbReference type="AlphaFoldDB" id="A0A0J1BD93"/>
<sequence length="42" mass="4738">MERSEHEELRFSIETLGLALVTAGPWVETQGWPNAVAPRLFV</sequence>
<accession>A0A0J1BD93</accession>
<gene>
    <name evidence="1" type="ORF">RISK_003515</name>
</gene>
<comment type="caution">
    <text evidence="1">The sequence shown here is derived from an EMBL/GenBank/DDBJ whole genome shotgun (WGS) entry which is preliminary data.</text>
</comment>
<evidence type="ECO:0000313" key="2">
    <source>
        <dbReference type="Proteomes" id="UP000036367"/>
    </source>
</evidence>
<dbReference type="STRING" id="595434.RISK_003515"/>
<name>A0A0J1BD93_RHOIS</name>